<feature type="transmembrane region" description="Helical" evidence="1">
    <location>
        <begin position="190"/>
        <end position="210"/>
    </location>
</feature>
<dbReference type="KEGG" id="mai:MICA_322"/>
<sequence>MNFDLNLPYHVYCESASFFGVSQPLNILSNLAFIAGAFLLWSQDRGRGTSLSLLAMLMAVVGFAGMVWHITGQQFAAAIDIGAQLVMGAILTMILAHQILRWHPVNAVIVGVIMLLSAMLGRDLGLPFMLQNGGALLPAMVFLVILAFVEIQRGRMREAKFLMGSAYVLFVGLIFYSLDWALCWSFPYGLHFMWHLCMALSIWLAVEAIWTDRQDNAREEKLAA</sequence>
<proteinExistence type="predicted"/>
<feature type="transmembrane region" description="Helical" evidence="1">
    <location>
        <begin position="161"/>
        <end position="178"/>
    </location>
</feature>
<gene>
    <name evidence="2" type="ordered locus">MICA_322</name>
</gene>
<evidence type="ECO:0000256" key="1">
    <source>
        <dbReference type="SAM" id="Phobius"/>
    </source>
</evidence>
<name>G2KR15_MICAA</name>
<dbReference type="OrthoDB" id="277121at2"/>
<accession>G2KR15</accession>
<reference evidence="2 3" key="1">
    <citation type="journal article" date="2011" name="BMC Genomics">
        <title>Genomic insights into an obligate epibiotic bacterial predator: Micavibrio aeruginosavorus ARL-13.</title>
        <authorList>
            <person name="Wang Z."/>
            <person name="Kadouri D."/>
            <person name="Wu M."/>
        </authorList>
    </citation>
    <scope>NUCLEOTIDE SEQUENCE [LARGE SCALE GENOMIC DNA]</scope>
    <source>
        <strain evidence="2 3">ARL-13</strain>
    </source>
</reference>
<feature type="transmembrane region" description="Helical" evidence="1">
    <location>
        <begin position="103"/>
        <end position="122"/>
    </location>
</feature>
<feature type="transmembrane region" description="Helical" evidence="1">
    <location>
        <begin position="128"/>
        <end position="149"/>
    </location>
</feature>
<keyword evidence="3" id="KW-1185">Reference proteome</keyword>
<protein>
    <submittedName>
        <fullName evidence="2">Putative membrane protein</fullName>
    </submittedName>
</protein>
<evidence type="ECO:0000313" key="2">
    <source>
        <dbReference type="EMBL" id="AEP08667.1"/>
    </source>
</evidence>
<feature type="transmembrane region" description="Helical" evidence="1">
    <location>
        <begin position="76"/>
        <end position="96"/>
    </location>
</feature>
<dbReference type="Proteomes" id="UP000009286">
    <property type="component" value="Chromosome"/>
</dbReference>
<feature type="transmembrane region" description="Helical" evidence="1">
    <location>
        <begin position="53"/>
        <end position="70"/>
    </location>
</feature>
<dbReference type="EMBL" id="CP002382">
    <property type="protein sequence ID" value="AEP08667.1"/>
    <property type="molecule type" value="Genomic_DNA"/>
</dbReference>
<keyword evidence="1" id="KW-0812">Transmembrane</keyword>
<dbReference type="AlphaFoldDB" id="G2KR15"/>
<evidence type="ECO:0000313" key="3">
    <source>
        <dbReference type="Proteomes" id="UP000009286"/>
    </source>
</evidence>
<dbReference type="HOGENOM" id="CLU_068425_0_0_5"/>
<feature type="transmembrane region" description="Helical" evidence="1">
    <location>
        <begin position="20"/>
        <end position="41"/>
    </location>
</feature>
<organism evidence="2 3">
    <name type="scientific">Micavibrio aeruginosavorus (strain ARL-13)</name>
    <dbReference type="NCBI Taxonomy" id="856793"/>
    <lineage>
        <taxon>Bacteria</taxon>
        <taxon>Pseudomonadati</taxon>
        <taxon>Bdellovibrionota</taxon>
        <taxon>Bdellovibrionia</taxon>
        <taxon>Bdellovibrionales</taxon>
        <taxon>Pseudobdellovibrionaceae</taxon>
        <taxon>Micavibrio</taxon>
    </lineage>
</organism>
<dbReference type="STRING" id="856793.MICA_322"/>
<keyword evidence="1" id="KW-0472">Membrane</keyword>
<dbReference type="RefSeq" id="WP_014101890.1">
    <property type="nucleotide sequence ID" value="NC_016026.1"/>
</dbReference>
<keyword evidence="1" id="KW-1133">Transmembrane helix</keyword>